<dbReference type="EMBL" id="KN831966">
    <property type="protein sequence ID" value="KIO05669.1"/>
    <property type="molecule type" value="Genomic_DNA"/>
</dbReference>
<keyword evidence="3" id="KW-1185">Reference proteome</keyword>
<dbReference type="Pfam" id="PF10441">
    <property type="entry name" value="Urb2"/>
    <property type="match status" value="1"/>
</dbReference>
<dbReference type="InterPro" id="IPR018849">
    <property type="entry name" value="Urb2/Npa2_C"/>
</dbReference>
<protein>
    <recommendedName>
        <fullName evidence="1">Nucleolar 27S pre-rRNA processing Urb2/Npa2 C-terminal domain-containing protein</fullName>
    </recommendedName>
</protein>
<feature type="domain" description="Nucleolar 27S pre-rRNA processing Urb2/Npa2 C-terminal" evidence="1">
    <location>
        <begin position="3"/>
        <end position="223"/>
    </location>
</feature>
<dbReference type="HOGENOM" id="CLU_1156515_0_0_1"/>
<proteinExistence type="predicted"/>
<accession>A0A0C3PD21</accession>
<dbReference type="OrthoDB" id="160374at2759"/>
<dbReference type="Proteomes" id="UP000054217">
    <property type="component" value="Unassembled WGS sequence"/>
</dbReference>
<dbReference type="STRING" id="870435.A0A0C3PD21"/>
<sequence length="224" mass="24879">LGLIAKHCSDRVAAVRSVDLGSIWSLLCKMLSGTTDHDNVSSLAIFRCIVSIAGSLIRLRRDIVTHTLPHLAFVLHRLLLITRRMRLQLGAKQSKLVAGTLPSWISPSQPLGVAESRALSPVLTHSLSQLTAHRDCRRNTKAESPAKPFAKHAGHVLLAYIDSMNDSLWVLTPEIRRELEPGQFSLCEMLGEYNRYALTAPALDSNSKTLMKSLWREYEYVGKG</sequence>
<reference evidence="2 3" key="1">
    <citation type="submission" date="2014-04" db="EMBL/GenBank/DDBJ databases">
        <authorList>
            <consortium name="DOE Joint Genome Institute"/>
            <person name="Kuo A."/>
            <person name="Kohler A."/>
            <person name="Costa M.D."/>
            <person name="Nagy L.G."/>
            <person name="Floudas D."/>
            <person name="Copeland A."/>
            <person name="Barry K.W."/>
            <person name="Cichocki N."/>
            <person name="Veneault-Fourrey C."/>
            <person name="LaButti K."/>
            <person name="Lindquist E.A."/>
            <person name="Lipzen A."/>
            <person name="Lundell T."/>
            <person name="Morin E."/>
            <person name="Murat C."/>
            <person name="Sun H."/>
            <person name="Tunlid A."/>
            <person name="Henrissat B."/>
            <person name="Grigoriev I.V."/>
            <person name="Hibbett D.S."/>
            <person name="Martin F."/>
            <person name="Nordberg H.P."/>
            <person name="Cantor M.N."/>
            <person name="Hua S.X."/>
        </authorList>
    </citation>
    <scope>NUCLEOTIDE SEQUENCE [LARGE SCALE GENOMIC DNA]</scope>
    <source>
        <strain evidence="2 3">Marx 270</strain>
    </source>
</reference>
<evidence type="ECO:0000313" key="2">
    <source>
        <dbReference type="EMBL" id="KIO05669.1"/>
    </source>
</evidence>
<dbReference type="AlphaFoldDB" id="A0A0C3PD21"/>
<feature type="non-terminal residue" evidence="2">
    <location>
        <position position="1"/>
    </location>
</feature>
<evidence type="ECO:0000259" key="1">
    <source>
        <dbReference type="Pfam" id="PF10441"/>
    </source>
</evidence>
<name>A0A0C3PD21_PISTI</name>
<organism evidence="2 3">
    <name type="scientific">Pisolithus tinctorius Marx 270</name>
    <dbReference type="NCBI Taxonomy" id="870435"/>
    <lineage>
        <taxon>Eukaryota</taxon>
        <taxon>Fungi</taxon>
        <taxon>Dikarya</taxon>
        <taxon>Basidiomycota</taxon>
        <taxon>Agaricomycotina</taxon>
        <taxon>Agaricomycetes</taxon>
        <taxon>Agaricomycetidae</taxon>
        <taxon>Boletales</taxon>
        <taxon>Sclerodermatineae</taxon>
        <taxon>Pisolithaceae</taxon>
        <taxon>Pisolithus</taxon>
    </lineage>
</organism>
<dbReference type="InParanoid" id="A0A0C3PD21"/>
<evidence type="ECO:0000313" key="3">
    <source>
        <dbReference type="Proteomes" id="UP000054217"/>
    </source>
</evidence>
<reference evidence="3" key="2">
    <citation type="submission" date="2015-01" db="EMBL/GenBank/DDBJ databases">
        <title>Evolutionary Origins and Diversification of the Mycorrhizal Mutualists.</title>
        <authorList>
            <consortium name="DOE Joint Genome Institute"/>
            <consortium name="Mycorrhizal Genomics Consortium"/>
            <person name="Kohler A."/>
            <person name="Kuo A."/>
            <person name="Nagy L.G."/>
            <person name="Floudas D."/>
            <person name="Copeland A."/>
            <person name="Barry K.W."/>
            <person name="Cichocki N."/>
            <person name="Veneault-Fourrey C."/>
            <person name="LaButti K."/>
            <person name="Lindquist E.A."/>
            <person name="Lipzen A."/>
            <person name="Lundell T."/>
            <person name="Morin E."/>
            <person name="Murat C."/>
            <person name="Riley R."/>
            <person name="Ohm R."/>
            <person name="Sun H."/>
            <person name="Tunlid A."/>
            <person name="Henrissat B."/>
            <person name="Grigoriev I.V."/>
            <person name="Hibbett D.S."/>
            <person name="Martin F."/>
        </authorList>
    </citation>
    <scope>NUCLEOTIDE SEQUENCE [LARGE SCALE GENOMIC DNA]</scope>
    <source>
        <strain evidence="3">Marx 270</strain>
    </source>
</reference>
<gene>
    <name evidence="2" type="ORF">M404DRAFT_140473</name>
</gene>